<sequence length="642" mass="74138">MNNRQKELLRRLLIQEEGALHIKDLASELDCAEKTIRNDLDRLEEFLLEFPNAGLIRKPGLGISIAIDDDNRKDILHRLLSNEPKTMEERLFEMAFQLLTNNKPTTLQYWADRYYVPKAAVKKDIDIISNWVQRFDLELITKQRFGNTIEGSELKKRNALAHLSELIPSTSSAKNLVLDLFLPYEITIVRNALHDLKNRFSLTFTDGALESLLVHTLIMIKRTRQRAQVFIQGFEKESAEKSQEYNYTNWFFEQLESVFRLVFPDEERVYFTWHLMSSKRMEEELERILIKDEETTRIMNTLIYKMENLTQLPFVADPILASGLAVHMHSVINRIKYGFPITNPLFENIKRMYPYMFSMVILVLEELNTTFSIDIPEDEAAYIVLHFQASLERIEGGREEKKRALIVCHMGIGMSHLLEAKIKQQYQGIEILACISKTKVKNYVEIFQPDFIISTVPLENVKSEYIVISPLFGQDDKQKLRQFVEGLVNKRKSINTNNVLSQYLVNDLMFFNVEKEHRYEVVEMLARALFEKGYVKEEFIRNAIKREHSSATAIGGSIAIPHGDPSLIQTSAVATAILKKRMEWGNEQVSLVFMLAISKEDQGDIREVIGKIASLSQSPLVGLALTGAKDYQDFLGILEKKQ</sequence>
<evidence type="ECO:0000256" key="4">
    <source>
        <dbReference type="ARBA" id="ARBA00023159"/>
    </source>
</evidence>
<dbReference type="EMBL" id="MTLA01000110">
    <property type="protein sequence ID" value="OOP68407.1"/>
    <property type="molecule type" value="Genomic_DNA"/>
</dbReference>
<dbReference type="InterPro" id="IPR013196">
    <property type="entry name" value="HTH_11"/>
</dbReference>
<name>A0A8E2LF30_9BACI</name>
<evidence type="ECO:0000256" key="2">
    <source>
        <dbReference type="ARBA" id="ARBA00022737"/>
    </source>
</evidence>
<evidence type="ECO:0000256" key="1">
    <source>
        <dbReference type="ARBA" id="ARBA00022679"/>
    </source>
</evidence>
<dbReference type="SUPFAM" id="SSF52794">
    <property type="entry name" value="PTS system IIB component-like"/>
    <property type="match status" value="1"/>
</dbReference>
<dbReference type="PROSITE" id="PS51372">
    <property type="entry name" value="PRD_2"/>
    <property type="match status" value="2"/>
</dbReference>
<dbReference type="Pfam" id="PF08279">
    <property type="entry name" value="HTH_11"/>
    <property type="match status" value="1"/>
</dbReference>
<dbReference type="InterPro" id="IPR036095">
    <property type="entry name" value="PTS_EIIB-like_sf"/>
</dbReference>
<dbReference type="SUPFAM" id="SSF63520">
    <property type="entry name" value="PTS-regulatory domain, PRD"/>
    <property type="match status" value="2"/>
</dbReference>
<dbReference type="Gene3D" id="3.40.50.2300">
    <property type="match status" value="1"/>
</dbReference>
<dbReference type="PROSITE" id="PS00372">
    <property type="entry name" value="PTS_EIIA_TYPE_2_HIS"/>
    <property type="match status" value="1"/>
</dbReference>
<dbReference type="GO" id="GO:0009401">
    <property type="term" value="P:phosphoenolpyruvate-dependent sugar phosphotransferase system"/>
    <property type="evidence" value="ECO:0007669"/>
    <property type="project" value="InterPro"/>
</dbReference>
<keyword evidence="10" id="KW-1185">Reference proteome</keyword>
<dbReference type="CDD" id="cd05568">
    <property type="entry name" value="PTS_IIB_bgl_like"/>
    <property type="match status" value="1"/>
</dbReference>
<keyword evidence="1" id="KW-0808">Transferase</keyword>
<dbReference type="InterPro" id="IPR007737">
    <property type="entry name" value="Mga_HTH"/>
</dbReference>
<dbReference type="PANTHER" id="PTHR30185">
    <property type="entry name" value="CRYPTIC BETA-GLUCOSIDE BGL OPERON ANTITERMINATOR"/>
    <property type="match status" value="1"/>
</dbReference>
<dbReference type="Pfam" id="PF00874">
    <property type="entry name" value="PRD"/>
    <property type="match status" value="2"/>
</dbReference>
<dbReference type="Gene3D" id="1.10.1790.10">
    <property type="entry name" value="PRD domain"/>
    <property type="match status" value="2"/>
</dbReference>
<dbReference type="AlphaFoldDB" id="A0A8E2LF30"/>
<comment type="caution">
    <text evidence="9">The sequence shown here is derived from an EMBL/GenBank/DDBJ whole genome shotgun (WGS) entry which is preliminary data.</text>
</comment>
<dbReference type="Gene3D" id="3.40.930.10">
    <property type="entry name" value="Mannitol-specific EII, Chain A"/>
    <property type="match status" value="1"/>
</dbReference>
<proteinExistence type="predicted"/>
<reference evidence="9 10" key="1">
    <citation type="submission" date="2017-01" db="EMBL/GenBank/DDBJ databases">
        <title>Draft genome sequence of Bacillus oleronius.</title>
        <authorList>
            <person name="Allam M."/>
        </authorList>
    </citation>
    <scope>NUCLEOTIDE SEQUENCE [LARGE SCALE GENOMIC DNA]</scope>
    <source>
        <strain evidence="9 10">DSM 9356</strain>
    </source>
</reference>
<evidence type="ECO:0000256" key="3">
    <source>
        <dbReference type="ARBA" id="ARBA00023015"/>
    </source>
</evidence>
<evidence type="ECO:0000313" key="10">
    <source>
        <dbReference type="Proteomes" id="UP000189761"/>
    </source>
</evidence>
<evidence type="ECO:0000259" key="6">
    <source>
        <dbReference type="PROSITE" id="PS51094"/>
    </source>
</evidence>
<dbReference type="InterPro" id="IPR036390">
    <property type="entry name" value="WH_DNA-bd_sf"/>
</dbReference>
<dbReference type="InterPro" id="IPR036388">
    <property type="entry name" value="WH-like_DNA-bd_sf"/>
</dbReference>
<dbReference type="Gene3D" id="1.10.10.10">
    <property type="entry name" value="Winged helix-like DNA-binding domain superfamily/Winged helix DNA-binding domain"/>
    <property type="match status" value="1"/>
</dbReference>
<evidence type="ECO:0000259" key="8">
    <source>
        <dbReference type="PROSITE" id="PS51372"/>
    </source>
</evidence>
<dbReference type="InterPro" id="IPR036634">
    <property type="entry name" value="PRD_sf"/>
</dbReference>
<evidence type="ECO:0000259" key="7">
    <source>
        <dbReference type="PROSITE" id="PS51099"/>
    </source>
</evidence>
<evidence type="ECO:0000313" key="9">
    <source>
        <dbReference type="EMBL" id="OOP68407.1"/>
    </source>
</evidence>
<dbReference type="InterPro" id="IPR011608">
    <property type="entry name" value="PRD"/>
</dbReference>
<dbReference type="Proteomes" id="UP000189761">
    <property type="component" value="Unassembled WGS sequence"/>
</dbReference>
<dbReference type="InterPro" id="IPR016152">
    <property type="entry name" value="PTrfase/Anion_transptr"/>
</dbReference>
<accession>A0A8E2LF30</accession>
<keyword evidence="5" id="KW-0804">Transcription</keyword>
<feature type="domain" description="PRD" evidence="8">
    <location>
        <begin position="180"/>
        <end position="285"/>
    </location>
</feature>
<dbReference type="GO" id="GO:0008982">
    <property type="term" value="F:protein-N(PI)-phosphohistidine-sugar phosphotransferase activity"/>
    <property type="evidence" value="ECO:0007669"/>
    <property type="project" value="InterPro"/>
</dbReference>
<dbReference type="PANTHER" id="PTHR30185:SF12">
    <property type="entry name" value="TRANSCRIPTIONAL REGULATOR MANR"/>
    <property type="match status" value="1"/>
</dbReference>
<dbReference type="PROSITE" id="PS51099">
    <property type="entry name" value="PTS_EIIB_TYPE_2"/>
    <property type="match status" value="1"/>
</dbReference>
<dbReference type="PROSITE" id="PS51094">
    <property type="entry name" value="PTS_EIIA_TYPE_2"/>
    <property type="match status" value="1"/>
</dbReference>
<keyword evidence="3" id="KW-0805">Transcription regulation</keyword>
<gene>
    <name evidence="9" type="ORF">BWZ43_10530</name>
</gene>
<feature type="domain" description="PTS EIIA type-2" evidence="6">
    <location>
        <begin position="502"/>
        <end position="641"/>
    </location>
</feature>
<feature type="domain" description="PRD" evidence="8">
    <location>
        <begin position="290"/>
        <end position="397"/>
    </location>
</feature>
<dbReference type="SUPFAM" id="SSF46785">
    <property type="entry name" value="Winged helix' DNA-binding domain"/>
    <property type="match status" value="1"/>
</dbReference>
<keyword evidence="4" id="KW-0010">Activator</keyword>
<feature type="domain" description="PTS EIIB type-2" evidence="7">
    <location>
        <begin position="402"/>
        <end position="492"/>
    </location>
</feature>
<dbReference type="RefSeq" id="WP_078110143.1">
    <property type="nucleotide sequence ID" value="NZ_CP065424.1"/>
</dbReference>
<evidence type="ECO:0000256" key="5">
    <source>
        <dbReference type="ARBA" id="ARBA00023163"/>
    </source>
</evidence>
<dbReference type="InterPro" id="IPR002178">
    <property type="entry name" value="PTS_EIIA_type-2_dom"/>
</dbReference>
<dbReference type="Pfam" id="PF00359">
    <property type="entry name" value="PTS_EIIA_2"/>
    <property type="match status" value="1"/>
</dbReference>
<dbReference type="InterPro" id="IPR013011">
    <property type="entry name" value="PTS_EIIB_2"/>
</dbReference>
<protein>
    <submittedName>
        <fullName evidence="9">Transcriptional antiterminator</fullName>
    </submittedName>
</protein>
<dbReference type="GO" id="GO:0006355">
    <property type="term" value="P:regulation of DNA-templated transcription"/>
    <property type="evidence" value="ECO:0007669"/>
    <property type="project" value="InterPro"/>
</dbReference>
<dbReference type="CDD" id="cd00211">
    <property type="entry name" value="PTS_IIA_fru"/>
    <property type="match status" value="1"/>
</dbReference>
<keyword evidence="2" id="KW-0677">Repeat</keyword>
<dbReference type="InterPro" id="IPR050661">
    <property type="entry name" value="BglG_antiterminators"/>
</dbReference>
<dbReference type="SUPFAM" id="SSF55804">
    <property type="entry name" value="Phoshotransferase/anion transport protein"/>
    <property type="match status" value="1"/>
</dbReference>
<organism evidence="9 10">
    <name type="scientific">Heyndrickxia oleronia</name>
    <dbReference type="NCBI Taxonomy" id="38875"/>
    <lineage>
        <taxon>Bacteria</taxon>
        <taxon>Bacillati</taxon>
        <taxon>Bacillota</taxon>
        <taxon>Bacilli</taxon>
        <taxon>Bacillales</taxon>
        <taxon>Bacillaceae</taxon>
        <taxon>Heyndrickxia</taxon>
    </lineage>
</organism>
<dbReference type="Pfam" id="PF05043">
    <property type="entry name" value="Mga"/>
    <property type="match status" value="1"/>
</dbReference>